<keyword evidence="8 13" id="KW-0808">Transferase</keyword>
<dbReference type="Gene3D" id="3.20.20.80">
    <property type="entry name" value="Glycosidases"/>
    <property type="match status" value="2"/>
</dbReference>
<gene>
    <name evidence="13" type="ORF">MUN53_13320</name>
</gene>
<dbReference type="RefSeq" id="WP_243325973.1">
    <property type="nucleotide sequence ID" value="NZ_JAKZMM010000037.1"/>
</dbReference>
<evidence type="ECO:0000256" key="4">
    <source>
        <dbReference type="ARBA" id="ARBA00012560"/>
    </source>
</evidence>
<evidence type="ECO:0000259" key="12">
    <source>
        <dbReference type="PROSITE" id="PS51166"/>
    </source>
</evidence>
<dbReference type="GO" id="GO:0004134">
    <property type="term" value="F:4-alpha-glucanotransferase activity"/>
    <property type="evidence" value="ECO:0007669"/>
    <property type="project" value="UniProtKB-EC"/>
</dbReference>
<name>A0ABT0C3K2_9BACT</name>
<dbReference type="PANTHER" id="PTHR32518:SF3">
    <property type="entry name" value="4-ALPHA-GLUCANOTRANSFERASE"/>
    <property type="match status" value="1"/>
</dbReference>
<dbReference type="PANTHER" id="PTHR32518">
    <property type="match status" value="1"/>
</dbReference>
<keyword evidence="6" id="KW-0963">Cytoplasm</keyword>
<proteinExistence type="inferred from homology"/>
<comment type="caution">
    <text evidence="13">The sequence shown here is derived from an EMBL/GenBank/DDBJ whole genome shotgun (WGS) entry which is preliminary data.</text>
</comment>
<dbReference type="InterPro" id="IPR013784">
    <property type="entry name" value="Carb-bd-like_fold"/>
</dbReference>
<dbReference type="InterPro" id="IPR013783">
    <property type="entry name" value="Ig-like_fold"/>
</dbReference>
<keyword evidence="9" id="KW-0119">Carbohydrate metabolism</keyword>
<dbReference type="SUPFAM" id="SSF51445">
    <property type="entry name" value="(Trans)glycosidases"/>
    <property type="match status" value="1"/>
</dbReference>
<dbReference type="PROSITE" id="PS51166">
    <property type="entry name" value="CBM20"/>
    <property type="match status" value="1"/>
</dbReference>
<dbReference type="Pfam" id="PF02446">
    <property type="entry name" value="Glyco_hydro_77"/>
    <property type="match status" value="1"/>
</dbReference>
<dbReference type="EMBL" id="JAKZMM010000037">
    <property type="protein sequence ID" value="MCJ2381576.1"/>
    <property type="molecule type" value="Genomic_DNA"/>
</dbReference>
<evidence type="ECO:0000256" key="7">
    <source>
        <dbReference type="ARBA" id="ARBA00022676"/>
    </source>
</evidence>
<keyword evidence="7 13" id="KW-0328">Glycosyltransferase</keyword>
<evidence type="ECO:0000256" key="1">
    <source>
        <dbReference type="ARBA" id="ARBA00000439"/>
    </source>
</evidence>
<evidence type="ECO:0000313" key="13">
    <source>
        <dbReference type="EMBL" id="MCJ2381576.1"/>
    </source>
</evidence>
<evidence type="ECO:0000256" key="6">
    <source>
        <dbReference type="ARBA" id="ARBA00022490"/>
    </source>
</evidence>
<reference evidence="13 14" key="1">
    <citation type="submission" date="2022-03" db="EMBL/GenBank/DDBJ databases">
        <title>Parabacteroides sp. nov. isolated from swine feces.</title>
        <authorList>
            <person name="Bak J.E."/>
        </authorList>
    </citation>
    <scope>NUCLEOTIDE SEQUENCE [LARGE SCALE GENOMIC DNA]</scope>
    <source>
        <strain evidence="13 14">AGMB00274</strain>
    </source>
</reference>
<evidence type="ECO:0000313" key="14">
    <source>
        <dbReference type="Proteomes" id="UP001165444"/>
    </source>
</evidence>
<dbReference type="SUPFAM" id="SSF49452">
    <property type="entry name" value="Starch-binding domain-like"/>
    <property type="match status" value="1"/>
</dbReference>
<dbReference type="Proteomes" id="UP001165444">
    <property type="component" value="Unassembled WGS sequence"/>
</dbReference>
<dbReference type="InterPro" id="IPR017853">
    <property type="entry name" value="GH"/>
</dbReference>
<comment type="catalytic activity">
    <reaction evidence="1">
        <text>Transfers a segment of a (1-&gt;4)-alpha-D-glucan to a new position in an acceptor, which may be glucose or a (1-&gt;4)-alpha-D-glucan.</text>
        <dbReference type="EC" id="2.4.1.25"/>
    </reaction>
</comment>
<dbReference type="EC" id="2.4.1.25" evidence="4"/>
<dbReference type="InterPro" id="IPR002044">
    <property type="entry name" value="CBM20"/>
</dbReference>
<dbReference type="InterPro" id="IPR003385">
    <property type="entry name" value="Glyco_hydro_77"/>
</dbReference>
<protein>
    <recommendedName>
        <fullName evidence="5">4-alpha-glucanotransferase</fullName>
        <ecNumber evidence="4">2.4.1.25</ecNumber>
    </recommendedName>
    <alternativeName>
        <fullName evidence="10">Amylomaltase</fullName>
    </alternativeName>
    <alternativeName>
        <fullName evidence="11">Disproportionating enzyme</fullName>
    </alternativeName>
</protein>
<sequence length="891" mass="104351">MKISFQIPYHTHWGEDVRILFSDGMVHPLHTRNGEIWRGSIELDTATSPAELSYQYAIFQDDVCIRKEWNGVKRRLNMNPAYARLILNDAWRDRPEDSYFYSSAFSGEEAPYYPSGTEVSHAKSILLKVRCPRFRHKNWKLAISGNQRILGEWDVKTPKMMQPCGPNEWCILLDATGIRYPFEYKYLAWDTENNCEGEWISGNNRQISSLPLQEGDLLVISDDEVHFDLPAWKAAGVAVPVFSLRSEQSFGVGDFGDLKKTIDWAVLTGQKVVQILPINDTTITHTWTDSYPYNSISIYAFHPMYIDLNQLEALEDAGQRESFEQQRLKLNALPQVDYEAVNQYKLKYLHLLFQQMGETLLESTGFRQFFKENKHWLVPYSVFCYLRDKYGTPVFRNWPEHQVYHEEVITRMAEEDTACRPVARFNYFLQYVLHIQLRAASEYARSKGVLLKGDIPIGISPNSVEAWTEPHYFNLNGQAGAPPDPFSETGQNWGFPTYNWDTMQQDGYKWWKKRFHKMAEYFDAYRIDHILGFFRIWEIPSHSVQGLLGQFVPALPMSAEEINRFGLFFRKEAFTKPYITENILEAKFGELKEQVKQEYLFQITPHEYALRPEYNTQRQVEQHFLGKNDPQNNLLRNGLFELINNVLFVVDRKDPNLYHPRIAVQNEPVYESLTPSEKAAFDQLYTHYFYHRHNDFWYHEAMKKLPELTDSTRMLVCGEDLGMIPDCVKGVMDELRILSLEIQRMPKNPAETFGDPAHYSYRSVCTISTHDMSTLRGWWHEDANLTRRYFYDVLGGWGDYPTEAPGWLCDTIVLKHLLGNSMLCILSLQDWLSINEEVRYPDADTERINVPANPRHYWRYRMHITLEDLMQRTAFNDRIRDMIGKSGRINN</sequence>
<dbReference type="Gene3D" id="2.60.40.10">
    <property type="entry name" value="Immunoglobulins"/>
    <property type="match status" value="1"/>
</dbReference>
<dbReference type="Pfam" id="PF00686">
    <property type="entry name" value="CBM_20"/>
    <property type="match status" value="1"/>
</dbReference>
<organism evidence="13 14">
    <name type="scientific">Parabacteroides faecalis</name>
    <dbReference type="NCBI Taxonomy" id="2924040"/>
    <lineage>
        <taxon>Bacteria</taxon>
        <taxon>Pseudomonadati</taxon>
        <taxon>Bacteroidota</taxon>
        <taxon>Bacteroidia</taxon>
        <taxon>Bacteroidales</taxon>
        <taxon>Tannerellaceae</taxon>
        <taxon>Parabacteroides</taxon>
    </lineage>
</organism>
<feature type="domain" description="CBM20" evidence="12">
    <location>
        <begin position="117"/>
        <end position="234"/>
    </location>
</feature>
<comment type="similarity">
    <text evidence="3">Belongs to the disproportionating enzyme family.</text>
</comment>
<evidence type="ECO:0000256" key="5">
    <source>
        <dbReference type="ARBA" id="ARBA00020295"/>
    </source>
</evidence>
<evidence type="ECO:0000256" key="2">
    <source>
        <dbReference type="ARBA" id="ARBA00004496"/>
    </source>
</evidence>
<evidence type="ECO:0000256" key="9">
    <source>
        <dbReference type="ARBA" id="ARBA00023277"/>
    </source>
</evidence>
<keyword evidence="14" id="KW-1185">Reference proteome</keyword>
<evidence type="ECO:0000256" key="11">
    <source>
        <dbReference type="ARBA" id="ARBA00031501"/>
    </source>
</evidence>
<accession>A0ABT0C3K2</accession>
<evidence type="ECO:0000256" key="10">
    <source>
        <dbReference type="ARBA" id="ARBA00031423"/>
    </source>
</evidence>
<evidence type="ECO:0000256" key="3">
    <source>
        <dbReference type="ARBA" id="ARBA00005684"/>
    </source>
</evidence>
<comment type="subcellular location">
    <subcellularLocation>
        <location evidence="2">Cytoplasm</location>
    </subcellularLocation>
</comment>
<evidence type="ECO:0000256" key="8">
    <source>
        <dbReference type="ARBA" id="ARBA00022679"/>
    </source>
</evidence>